<dbReference type="InterPro" id="IPR003664">
    <property type="entry name" value="FA_synthesis"/>
</dbReference>
<dbReference type="OrthoDB" id="9806408at2"/>
<dbReference type="EMBL" id="AP012554">
    <property type="protein sequence ID" value="BAO00661.1"/>
    <property type="molecule type" value="Genomic_DNA"/>
</dbReference>
<reference evidence="11 12" key="1">
    <citation type="submission" date="2012-10" db="EMBL/GenBank/DDBJ databases">
        <title>Genome sequence of the symbiont of the pentatomidae stink bug Halyomorpha halys.</title>
        <authorList>
            <person name="Kobayashi H."/>
            <person name="Fujii-Muramatsu R."/>
            <person name="Takeishi K."/>
            <person name="Noda H."/>
        </authorList>
    </citation>
    <scope>NUCLEOTIDE SEQUENCE [LARGE SCALE GENOMIC DNA]</scope>
</reference>
<comment type="catalytic activity">
    <reaction evidence="1 10">
        <text>a fatty acyl-[ACP] + phosphate = an acyl phosphate + holo-[ACP]</text>
        <dbReference type="Rhea" id="RHEA:42292"/>
        <dbReference type="Rhea" id="RHEA-COMP:9685"/>
        <dbReference type="Rhea" id="RHEA-COMP:14125"/>
        <dbReference type="ChEBI" id="CHEBI:43474"/>
        <dbReference type="ChEBI" id="CHEBI:59918"/>
        <dbReference type="ChEBI" id="CHEBI:64479"/>
        <dbReference type="ChEBI" id="CHEBI:138651"/>
        <dbReference type="EC" id="2.3.1.274"/>
    </reaction>
</comment>
<dbReference type="InterPro" id="IPR012281">
    <property type="entry name" value="Phospholipid_synth_PlsX-like"/>
</dbReference>
<dbReference type="PIRSF" id="PIRSF002465">
    <property type="entry name" value="Phsphlp_syn_PlsX"/>
    <property type="match status" value="1"/>
</dbReference>
<evidence type="ECO:0000256" key="7">
    <source>
        <dbReference type="ARBA" id="ARBA00023264"/>
    </source>
</evidence>
<evidence type="ECO:0000256" key="3">
    <source>
        <dbReference type="ARBA" id="ARBA00022516"/>
    </source>
</evidence>
<dbReference type="STRING" id="1235990.BMSBPS_0321"/>
<name>U3U3D1_9GAMM</name>
<keyword evidence="5 10" id="KW-0443">Lipid metabolism</keyword>
<dbReference type="Pfam" id="PF02504">
    <property type="entry name" value="FA_synthesis"/>
    <property type="match status" value="1"/>
</dbReference>
<accession>U3U3D1</accession>
<dbReference type="GO" id="GO:0043811">
    <property type="term" value="F:phosphate:acyl-[acyl carrier protein] acyltransferase activity"/>
    <property type="evidence" value="ECO:0007669"/>
    <property type="project" value="UniProtKB-UniRule"/>
</dbReference>
<evidence type="ECO:0000256" key="10">
    <source>
        <dbReference type="HAMAP-Rule" id="MF_00019"/>
    </source>
</evidence>
<dbReference type="AlphaFoldDB" id="U3U3D1"/>
<comment type="subunit">
    <text evidence="9 10">Homodimer. Probably interacts with PlsY.</text>
</comment>
<dbReference type="GO" id="GO:0005737">
    <property type="term" value="C:cytoplasm"/>
    <property type="evidence" value="ECO:0007669"/>
    <property type="project" value="UniProtKB-SubCell"/>
</dbReference>
<evidence type="ECO:0000256" key="5">
    <source>
        <dbReference type="ARBA" id="ARBA00023098"/>
    </source>
</evidence>
<keyword evidence="12" id="KW-1185">Reference proteome</keyword>
<dbReference type="eggNOG" id="COG0416">
    <property type="taxonomic scope" value="Bacteria"/>
</dbReference>
<dbReference type="EC" id="2.3.1.274" evidence="8 10"/>
<evidence type="ECO:0000256" key="8">
    <source>
        <dbReference type="ARBA" id="ARBA00024069"/>
    </source>
</evidence>
<dbReference type="NCBIfam" id="TIGR00182">
    <property type="entry name" value="plsX"/>
    <property type="match status" value="1"/>
</dbReference>
<keyword evidence="2 10" id="KW-0963">Cytoplasm</keyword>
<sequence length="351" mass="39042">MISLTLLTLAIDVMTRDCSPNVTIPAVLRVLYSHLTLILFLFGNRNVIWNFLKKVDDSILDCIQVIPAISIVDSNIKPLITMRNNCGSSMRLALKLIKDCKAQGCISSDNTGVLIALVKILLKSIKESIKFPALVTVLPHQKHSKTTILDLGSNMNSDSKIPVQFAITRAVITKKLLALTHLRVALLNVGKEEIKGLKNICNAGSALRKLSGINYIGYLESNDILAGKTDVLVCKGFTGNITLKTIEGILRIFSPIVQCTQKVEKCHFHLKLLEWCFEKYFKKCFNYLNSDHYNGSCLLGLKNIAIKSHGSVNQHLFAVAIEQAEKAVRQKILERISLRLDAFLIKSDKVL</sequence>
<comment type="similarity">
    <text evidence="10">Belongs to the PlsX family.</text>
</comment>
<dbReference type="PANTHER" id="PTHR30100">
    <property type="entry name" value="FATTY ACID/PHOSPHOLIPID SYNTHESIS PROTEIN PLSX"/>
    <property type="match status" value="1"/>
</dbReference>
<dbReference type="PANTHER" id="PTHR30100:SF1">
    <property type="entry name" value="PHOSPHATE ACYLTRANSFERASE"/>
    <property type="match status" value="1"/>
</dbReference>
<dbReference type="Proteomes" id="UP000016900">
    <property type="component" value="Chromosome"/>
</dbReference>
<keyword evidence="3 10" id="KW-0444">Lipid biosynthesis</keyword>
<keyword evidence="6 10" id="KW-0594">Phospholipid biosynthesis</keyword>
<proteinExistence type="inferred from homology"/>
<evidence type="ECO:0000256" key="2">
    <source>
        <dbReference type="ARBA" id="ARBA00022490"/>
    </source>
</evidence>
<keyword evidence="7 10" id="KW-1208">Phospholipid metabolism</keyword>
<dbReference type="Gene3D" id="3.40.718.10">
    <property type="entry name" value="Isopropylmalate Dehydrogenase"/>
    <property type="match status" value="1"/>
</dbReference>
<evidence type="ECO:0000256" key="9">
    <source>
        <dbReference type="ARBA" id="ARBA00046608"/>
    </source>
</evidence>
<dbReference type="GO" id="GO:0008654">
    <property type="term" value="P:phospholipid biosynthetic process"/>
    <property type="evidence" value="ECO:0007669"/>
    <property type="project" value="UniProtKB-KW"/>
</dbReference>
<protein>
    <recommendedName>
        <fullName evidence="8 10">Phosphate acyltransferase</fullName>
        <ecNumber evidence="8 10">2.3.1.274</ecNumber>
    </recommendedName>
    <alternativeName>
        <fullName evidence="10">Acyl-ACP phosphotransacylase</fullName>
    </alternativeName>
    <alternativeName>
        <fullName evidence="10">Acyl-[acyl-carrier-protein]--phosphate acyltransferase</fullName>
    </alternativeName>
    <alternativeName>
        <fullName evidence="10">Phosphate-acyl-ACP acyltransferase</fullName>
    </alternativeName>
</protein>
<dbReference type="KEGG" id="hhs:HHS_06910"/>
<gene>
    <name evidence="10" type="primary">plsX</name>
    <name evidence="11" type="ORF">HHS_06910</name>
</gene>
<evidence type="ECO:0000313" key="12">
    <source>
        <dbReference type="Proteomes" id="UP000016900"/>
    </source>
</evidence>
<dbReference type="PATRIC" id="fig|1235990.3.peg.687"/>
<evidence type="ECO:0000256" key="4">
    <source>
        <dbReference type="ARBA" id="ARBA00022679"/>
    </source>
</evidence>
<dbReference type="HAMAP" id="MF_00019">
    <property type="entry name" value="PlsX"/>
    <property type="match status" value="1"/>
</dbReference>
<organism evidence="11 12">
    <name type="scientific">Candidatus Pantoea carbekii</name>
    <dbReference type="NCBI Taxonomy" id="1235990"/>
    <lineage>
        <taxon>Bacteria</taxon>
        <taxon>Pseudomonadati</taxon>
        <taxon>Pseudomonadota</taxon>
        <taxon>Gammaproteobacteria</taxon>
        <taxon>Enterobacterales</taxon>
        <taxon>Erwiniaceae</taxon>
        <taxon>Pantoea</taxon>
    </lineage>
</organism>
<keyword evidence="4 10" id="KW-0808">Transferase</keyword>
<comment type="subcellular location">
    <subcellularLocation>
        <location evidence="10">Cytoplasm</location>
    </subcellularLocation>
    <text evidence="10">Associated with the membrane possibly through PlsY.</text>
</comment>
<evidence type="ECO:0000313" key="11">
    <source>
        <dbReference type="EMBL" id="BAO00661.1"/>
    </source>
</evidence>
<evidence type="ECO:0000256" key="6">
    <source>
        <dbReference type="ARBA" id="ARBA00023209"/>
    </source>
</evidence>
<dbReference type="GO" id="GO:0006633">
    <property type="term" value="P:fatty acid biosynthetic process"/>
    <property type="evidence" value="ECO:0007669"/>
    <property type="project" value="UniProtKB-UniRule"/>
</dbReference>
<comment type="function">
    <text evidence="10">Catalyzes the reversible formation of acyl-phosphate (acyl-PO(4)) from acyl-[acyl-carrier-protein] (acyl-ACP). This enzyme utilizes acyl-ACP as fatty acyl donor, but not acyl-CoA.</text>
</comment>
<dbReference type="SUPFAM" id="SSF53659">
    <property type="entry name" value="Isocitrate/Isopropylmalate dehydrogenase-like"/>
    <property type="match status" value="1"/>
</dbReference>
<evidence type="ECO:0000256" key="1">
    <source>
        <dbReference type="ARBA" id="ARBA00001232"/>
    </source>
</evidence>
<dbReference type="UniPathway" id="UPA00085"/>
<comment type="pathway">
    <text evidence="10">Lipid metabolism; phospholipid metabolism.</text>
</comment>